<dbReference type="GO" id="GO:0005975">
    <property type="term" value="P:carbohydrate metabolic process"/>
    <property type="evidence" value="ECO:0007669"/>
    <property type="project" value="InterPro"/>
</dbReference>
<proteinExistence type="inferred from homology"/>
<dbReference type="Gene3D" id="3.30.379.10">
    <property type="entry name" value="Chitobiase/beta-hexosaminidase domain 2-like"/>
    <property type="match status" value="1"/>
</dbReference>
<evidence type="ECO:0000256" key="1">
    <source>
        <dbReference type="ARBA" id="ARBA00001231"/>
    </source>
</evidence>
<reference evidence="9 10" key="1">
    <citation type="submission" date="2019-12" db="EMBL/GenBank/DDBJ databases">
        <authorList>
            <person name="Dong K."/>
        </authorList>
    </citation>
    <scope>NUCLEOTIDE SEQUENCE [LARGE SCALE GENOMIC DNA]</scope>
    <source>
        <strain evidence="9 10">JCM 31225</strain>
    </source>
</reference>
<evidence type="ECO:0000256" key="2">
    <source>
        <dbReference type="ARBA" id="ARBA00006285"/>
    </source>
</evidence>
<dbReference type="InterPro" id="IPR015883">
    <property type="entry name" value="Glyco_hydro_20_cat"/>
</dbReference>
<dbReference type="InterPro" id="IPR015882">
    <property type="entry name" value="HEX_bac_N"/>
</dbReference>
<organism evidence="9 10">
    <name type="scientific">Sphingobacterium humi</name>
    <dbReference type="NCBI Taxonomy" id="1796905"/>
    <lineage>
        <taxon>Bacteria</taxon>
        <taxon>Pseudomonadati</taxon>
        <taxon>Bacteroidota</taxon>
        <taxon>Sphingobacteriia</taxon>
        <taxon>Sphingobacteriales</taxon>
        <taxon>Sphingobacteriaceae</taxon>
        <taxon>Sphingobacterium</taxon>
    </lineage>
</organism>
<keyword evidence="10" id="KW-1185">Reference proteome</keyword>
<gene>
    <name evidence="9" type="ORF">GQF63_01150</name>
</gene>
<evidence type="ECO:0000259" key="8">
    <source>
        <dbReference type="Pfam" id="PF02838"/>
    </source>
</evidence>
<dbReference type="SUPFAM" id="SSF55545">
    <property type="entry name" value="beta-N-acetylhexosaminidase-like domain"/>
    <property type="match status" value="1"/>
</dbReference>
<dbReference type="GO" id="GO:0016020">
    <property type="term" value="C:membrane"/>
    <property type="evidence" value="ECO:0007669"/>
    <property type="project" value="TreeGrafter"/>
</dbReference>
<dbReference type="Pfam" id="PF02838">
    <property type="entry name" value="Glyco_hydro_20b"/>
    <property type="match status" value="1"/>
</dbReference>
<dbReference type="CDD" id="cd06563">
    <property type="entry name" value="GH20_chitobiase-like"/>
    <property type="match status" value="1"/>
</dbReference>
<dbReference type="Gene3D" id="3.20.20.80">
    <property type="entry name" value="Glycosidases"/>
    <property type="match status" value="1"/>
</dbReference>
<evidence type="ECO:0000256" key="6">
    <source>
        <dbReference type="PIRSR" id="PIRSR625705-1"/>
    </source>
</evidence>
<dbReference type="PANTHER" id="PTHR22600">
    <property type="entry name" value="BETA-HEXOSAMINIDASE"/>
    <property type="match status" value="1"/>
</dbReference>
<feature type="domain" description="Beta-hexosaminidase bacterial type N-terminal" evidence="8">
    <location>
        <begin position="23"/>
        <end position="156"/>
    </location>
</feature>
<keyword evidence="4 9" id="KW-0378">Hydrolase</keyword>
<dbReference type="Pfam" id="PF00728">
    <property type="entry name" value="Glyco_hydro_20"/>
    <property type="match status" value="1"/>
</dbReference>
<accession>A0A6N8KXI5</accession>
<dbReference type="RefSeq" id="WP_160367255.1">
    <property type="nucleotide sequence ID" value="NZ_WSQA01000001.1"/>
</dbReference>
<dbReference type="AlphaFoldDB" id="A0A6N8KXI5"/>
<dbReference type="EC" id="3.2.1.52" evidence="3"/>
<sequence>MKFKVLFIFGMLCLGNIHFGFTQQLIPKPLHLESREGSYDLCTAKTLTYSKAVEKEVNFFLDVMQKEFQWKTKSIQRTTALVKGDFNIQIDTTLLPKLGKEGYKLEINQSNLQLMAASSAGIFYGLQSIRQLLLEKEAHKALKKGTLTLPMVKILDKPRLAWRGFMLDVSRHFFDKETILKLLDEMAFLKMNVFHWHLTDDQGWRIPIKKYPLLTAIASKRDSSQTQVKEHADGTKEFKFDGKPHQGYYSYQDIQEILAYAAGRHITVIPEIDMPSHNQAAMAAYPWLSTTGKQTSVPTVFFGEPYYRNPAEINVADPRVIRFFEEVIDEVAMLFPGQTIHLGGDEVWFDLWKQSDEINDFIKSKGFSTYADLQVWFSTKMTNYTNEKGKRAMVWNDVLGGHLAGQDPSHQVTISIRPHQSTIIGFWRGDIELMNMAAEKGYEIINGENNYTYFNFDEKALTLAKVYQFNPIPEQIKPQHQSNIKGVTCHLWTEQIATTEKLYQHVFPRIAAMAEVGWTEENNKNFELFKNNLLPLTSRWNALGIAFGSLMN</sequence>
<dbReference type="GO" id="GO:0004563">
    <property type="term" value="F:beta-N-acetylhexosaminidase activity"/>
    <property type="evidence" value="ECO:0007669"/>
    <property type="project" value="UniProtKB-EC"/>
</dbReference>
<keyword evidence="5" id="KW-0326">Glycosidase</keyword>
<evidence type="ECO:0000313" key="10">
    <source>
        <dbReference type="Proteomes" id="UP000435036"/>
    </source>
</evidence>
<comment type="similarity">
    <text evidence="2">Belongs to the glycosyl hydrolase 20 family.</text>
</comment>
<dbReference type="InterPro" id="IPR029018">
    <property type="entry name" value="Hex-like_dom2"/>
</dbReference>
<feature type="domain" description="Glycoside hydrolase family 20 catalytic" evidence="7">
    <location>
        <begin position="161"/>
        <end position="520"/>
    </location>
</feature>
<evidence type="ECO:0000256" key="3">
    <source>
        <dbReference type="ARBA" id="ARBA00012663"/>
    </source>
</evidence>
<feature type="active site" description="Proton donor" evidence="6">
    <location>
        <position position="346"/>
    </location>
</feature>
<dbReference type="PRINTS" id="PR00738">
    <property type="entry name" value="GLHYDRLASE20"/>
</dbReference>
<dbReference type="GO" id="GO:0030203">
    <property type="term" value="P:glycosaminoglycan metabolic process"/>
    <property type="evidence" value="ECO:0007669"/>
    <property type="project" value="TreeGrafter"/>
</dbReference>
<comment type="catalytic activity">
    <reaction evidence="1">
        <text>Hydrolysis of terminal non-reducing N-acetyl-D-hexosamine residues in N-acetyl-beta-D-hexosaminides.</text>
        <dbReference type="EC" id="3.2.1.52"/>
    </reaction>
</comment>
<protein>
    <recommendedName>
        <fullName evidence="3">beta-N-acetylhexosaminidase</fullName>
        <ecNumber evidence="3">3.2.1.52</ecNumber>
    </recommendedName>
</protein>
<name>A0A6N8KXI5_9SPHI</name>
<dbReference type="OrthoDB" id="726159at2"/>
<evidence type="ECO:0000259" key="7">
    <source>
        <dbReference type="Pfam" id="PF00728"/>
    </source>
</evidence>
<dbReference type="InterPro" id="IPR025705">
    <property type="entry name" value="Beta_hexosaminidase_sua/sub"/>
</dbReference>
<evidence type="ECO:0000256" key="5">
    <source>
        <dbReference type="ARBA" id="ARBA00023295"/>
    </source>
</evidence>
<dbReference type="PIRSF" id="PIRSF001093">
    <property type="entry name" value="B-hxosamndse_ab_euk"/>
    <property type="match status" value="1"/>
</dbReference>
<dbReference type="SUPFAM" id="SSF51445">
    <property type="entry name" value="(Trans)glycosidases"/>
    <property type="match status" value="1"/>
</dbReference>
<dbReference type="PANTHER" id="PTHR22600:SF57">
    <property type="entry name" value="BETA-N-ACETYLHEXOSAMINIDASE"/>
    <property type="match status" value="1"/>
</dbReference>
<comment type="caution">
    <text evidence="9">The sequence shown here is derived from an EMBL/GenBank/DDBJ whole genome shotgun (WGS) entry which is preliminary data.</text>
</comment>
<dbReference type="EMBL" id="WSQA01000001">
    <property type="protein sequence ID" value="MVZ60618.1"/>
    <property type="molecule type" value="Genomic_DNA"/>
</dbReference>
<dbReference type="Proteomes" id="UP000435036">
    <property type="component" value="Unassembled WGS sequence"/>
</dbReference>
<evidence type="ECO:0000256" key="4">
    <source>
        <dbReference type="ARBA" id="ARBA00022801"/>
    </source>
</evidence>
<dbReference type="InterPro" id="IPR017853">
    <property type="entry name" value="GH"/>
</dbReference>
<evidence type="ECO:0000313" key="9">
    <source>
        <dbReference type="EMBL" id="MVZ60618.1"/>
    </source>
</evidence>